<feature type="transmembrane region" description="Helical" evidence="1">
    <location>
        <begin position="73"/>
        <end position="94"/>
    </location>
</feature>
<gene>
    <name evidence="2" type="ORF">KBO27_23355</name>
</gene>
<dbReference type="EMBL" id="JAGPXE010000010">
    <property type="protein sequence ID" value="MBQ0926895.1"/>
    <property type="molecule type" value="Genomic_DNA"/>
</dbReference>
<dbReference type="Proteomes" id="UP000674084">
    <property type="component" value="Unassembled WGS sequence"/>
</dbReference>
<protein>
    <submittedName>
        <fullName evidence="2">Stage II sporulation protein M</fullName>
    </submittedName>
</protein>
<comment type="caution">
    <text evidence="2">The sequence shown here is derived from an EMBL/GenBank/DDBJ whole genome shotgun (WGS) entry which is preliminary data.</text>
</comment>
<proteinExistence type="predicted"/>
<sequence length="219" mass="23917">MTSTAERGHRIEQRGSRWFRRPFQIIRANLGAYLALNAMAYGLFLVGMGVGLLRPELTGANTASLQQDGTAEMVTWAMSSTWLFSLTILAVNTVWLSLAHVLLPSAIVPFGGIAVFAYWALYTGVTLAPVNEVTALTMIPHSLTVLIEFQAYVLVLLGAYRLGMSWLRPGTVGARTRRQGYVRGLRQVGWLGLPALALLVVGAIYEAVEIIHLVPLLLP</sequence>
<evidence type="ECO:0000313" key="3">
    <source>
        <dbReference type="Proteomes" id="UP000674084"/>
    </source>
</evidence>
<feature type="transmembrane region" description="Helical" evidence="1">
    <location>
        <begin position="30"/>
        <end position="53"/>
    </location>
</feature>
<evidence type="ECO:0000313" key="2">
    <source>
        <dbReference type="EMBL" id="MBQ0926895.1"/>
    </source>
</evidence>
<feature type="transmembrane region" description="Helical" evidence="1">
    <location>
        <begin position="142"/>
        <end position="167"/>
    </location>
</feature>
<feature type="transmembrane region" description="Helical" evidence="1">
    <location>
        <begin position="188"/>
        <end position="208"/>
    </location>
</feature>
<evidence type="ECO:0000256" key="1">
    <source>
        <dbReference type="SAM" id="Phobius"/>
    </source>
</evidence>
<feature type="transmembrane region" description="Helical" evidence="1">
    <location>
        <begin position="101"/>
        <end position="122"/>
    </location>
</feature>
<keyword evidence="1" id="KW-0472">Membrane</keyword>
<keyword evidence="1" id="KW-1133">Transmembrane helix</keyword>
<organism evidence="2 3">
    <name type="scientific">Saccharopolyspora endophytica</name>
    <dbReference type="NCBI Taxonomy" id="543886"/>
    <lineage>
        <taxon>Bacteria</taxon>
        <taxon>Bacillati</taxon>
        <taxon>Actinomycetota</taxon>
        <taxon>Actinomycetes</taxon>
        <taxon>Pseudonocardiales</taxon>
        <taxon>Pseudonocardiaceae</taxon>
        <taxon>Saccharopolyspora</taxon>
    </lineage>
</organism>
<name>A0ABS5DKY2_9PSEU</name>
<keyword evidence="3" id="KW-1185">Reference proteome</keyword>
<reference evidence="2 3" key="1">
    <citation type="submission" date="2021-04" db="EMBL/GenBank/DDBJ databases">
        <title>Whole-genome sequencing of Saccharopolyspora endophytica KCTC 19397.</title>
        <authorList>
            <person name="Ay H."/>
            <person name="Saygin H."/>
            <person name="Sahin N."/>
        </authorList>
    </citation>
    <scope>NUCLEOTIDE SEQUENCE [LARGE SCALE GENOMIC DNA]</scope>
    <source>
        <strain evidence="2 3">KCTC 19397</strain>
    </source>
</reference>
<accession>A0ABS5DKY2</accession>
<keyword evidence="1" id="KW-0812">Transmembrane</keyword>